<dbReference type="EMBL" id="FNBH01000002">
    <property type="protein sequence ID" value="SDF85980.1"/>
    <property type="molecule type" value="Genomic_DNA"/>
</dbReference>
<evidence type="ECO:0000313" key="1">
    <source>
        <dbReference type="EMBL" id="SDF85980.1"/>
    </source>
</evidence>
<keyword evidence="2" id="KW-1185">Reference proteome</keyword>
<protein>
    <submittedName>
        <fullName evidence="1">Uncharacterized protein</fullName>
    </submittedName>
</protein>
<sequence length="347" mass="38467">MSLVDKNNMISKSISLDNRVIQKRTSADKICFANADIQLSFTVNTTDRNTAGDLILTFDKTLDYIIGSYQIGNNSKLFKRVNSTNSITKNVNINLDNNGPGNGIVFETFLNNRFHLSKIDDITTLTVSRTGAGIQSMELNILSAFPSLVTYVSNISQTPNFAFLENIPQISNLNFQLGTGVWSNLESLATSNLKSLILKGYNSYTPNIFANLPDSLYYLSITQMTSLTVDLADFFKQNKYRIGIFLNNINRVIYTGGAFFPQLISDTPDSKIDYLICQSSSVIYKLSSDQAAQLLIDFANQVDNVILQTPNNKRIRISGTTEPINFPGYVAARTKITDVLGISLSFS</sequence>
<evidence type="ECO:0000313" key="2">
    <source>
        <dbReference type="Proteomes" id="UP000199203"/>
    </source>
</evidence>
<gene>
    <name evidence="1" type="ORF">SAMN05421825_2305</name>
</gene>
<proteinExistence type="predicted"/>
<dbReference type="Proteomes" id="UP000199203">
    <property type="component" value="Unassembled WGS sequence"/>
</dbReference>
<dbReference type="STRING" id="454006.SAMN05421825_2305"/>
<reference evidence="2" key="1">
    <citation type="submission" date="2016-10" db="EMBL/GenBank/DDBJ databases">
        <authorList>
            <person name="Varghese N."/>
            <person name="Submissions S."/>
        </authorList>
    </citation>
    <scope>NUCLEOTIDE SEQUENCE [LARGE SCALE GENOMIC DNA]</scope>
    <source>
        <strain evidence="2">DSM 19684</strain>
    </source>
</reference>
<organism evidence="1 2">
    <name type="scientific">Epilithonimonas hungarica</name>
    <dbReference type="NCBI Taxonomy" id="454006"/>
    <lineage>
        <taxon>Bacteria</taxon>
        <taxon>Pseudomonadati</taxon>
        <taxon>Bacteroidota</taxon>
        <taxon>Flavobacteriia</taxon>
        <taxon>Flavobacteriales</taxon>
        <taxon>Weeksellaceae</taxon>
        <taxon>Chryseobacterium group</taxon>
        <taxon>Epilithonimonas</taxon>
    </lineage>
</organism>
<name>A0A1G7PKV6_9FLAO</name>
<accession>A0A1G7PKV6</accession>
<dbReference type="AlphaFoldDB" id="A0A1G7PKV6"/>